<feature type="compositionally biased region" description="Basic and acidic residues" evidence="4">
    <location>
        <begin position="7"/>
        <end position="20"/>
    </location>
</feature>
<comment type="caution">
    <text evidence="5">The sequence shown here is derived from an EMBL/GenBank/DDBJ whole genome shotgun (WGS) entry which is preliminary data.</text>
</comment>
<gene>
    <name evidence="5" type="ORF">QTG54_015119</name>
</gene>
<evidence type="ECO:0000256" key="1">
    <source>
        <dbReference type="ARBA" id="ARBA00022737"/>
    </source>
</evidence>
<dbReference type="SUPFAM" id="SSF48403">
    <property type="entry name" value="Ankyrin repeat"/>
    <property type="match status" value="1"/>
</dbReference>
<dbReference type="PANTHER" id="PTHR24201">
    <property type="entry name" value="ANK_REP_REGION DOMAIN-CONTAINING PROTEIN"/>
    <property type="match status" value="1"/>
</dbReference>
<evidence type="ECO:0000256" key="2">
    <source>
        <dbReference type="ARBA" id="ARBA00023043"/>
    </source>
</evidence>
<keyword evidence="2 3" id="KW-0040">ANK repeat</keyword>
<dbReference type="PROSITE" id="PS50088">
    <property type="entry name" value="ANK_REPEAT"/>
    <property type="match status" value="1"/>
</dbReference>
<dbReference type="Pfam" id="PF12796">
    <property type="entry name" value="Ank_2"/>
    <property type="match status" value="1"/>
</dbReference>
<sequence>MKKFFKRSTEERGRKKKEELSLQNEQDILHGRKALAGSTTRNTTNELSLLDPRGMMKRKNLSRSIIMDADTVRLIPLHVACVHHDSVKVVQFLIGLAATTLDAVDREGNSALHLACRVARHDIIALLLDKFDAVSVSKRNAHGKLPIDLLWESNAVIDLDRESIDFTESVFRLLKAYPEMIMGINIQMQTASASCTNRNGKKRKLGHE</sequence>
<dbReference type="EMBL" id="JATAAI010000041">
    <property type="protein sequence ID" value="KAK1734116.1"/>
    <property type="molecule type" value="Genomic_DNA"/>
</dbReference>
<feature type="region of interest" description="Disordered" evidence="4">
    <location>
        <begin position="1"/>
        <end position="21"/>
    </location>
</feature>
<dbReference type="InterPro" id="IPR002110">
    <property type="entry name" value="Ankyrin_rpt"/>
</dbReference>
<protein>
    <submittedName>
        <fullName evidence="5">Uncharacterized protein</fullName>
    </submittedName>
</protein>
<keyword evidence="1" id="KW-0677">Repeat</keyword>
<dbReference type="InterPro" id="IPR036770">
    <property type="entry name" value="Ankyrin_rpt-contain_sf"/>
</dbReference>
<dbReference type="AlphaFoldDB" id="A0AAD8XVJ2"/>
<dbReference type="Gene3D" id="1.25.40.20">
    <property type="entry name" value="Ankyrin repeat-containing domain"/>
    <property type="match status" value="1"/>
</dbReference>
<dbReference type="SMART" id="SM00248">
    <property type="entry name" value="ANK"/>
    <property type="match status" value="2"/>
</dbReference>
<reference evidence="5" key="1">
    <citation type="submission" date="2023-06" db="EMBL/GenBank/DDBJ databases">
        <title>Survivors Of The Sea: Transcriptome response of Skeletonema marinoi to long-term dormancy.</title>
        <authorList>
            <person name="Pinder M.I.M."/>
            <person name="Kourtchenko O."/>
            <person name="Robertson E.K."/>
            <person name="Larsson T."/>
            <person name="Maumus F."/>
            <person name="Osuna-Cruz C.M."/>
            <person name="Vancaester E."/>
            <person name="Stenow R."/>
            <person name="Vandepoele K."/>
            <person name="Ploug H."/>
            <person name="Bruchert V."/>
            <person name="Godhe A."/>
            <person name="Topel M."/>
        </authorList>
    </citation>
    <scope>NUCLEOTIDE SEQUENCE</scope>
    <source>
        <strain evidence="5">R05AC</strain>
    </source>
</reference>
<organism evidence="5 6">
    <name type="scientific">Skeletonema marinoi</name>
    <dbReference type="NCBI Taxonomy" id="267567"/>
    <lineage>
        <taxon>Eukaryota</taxon>
        <taxon>Sar</taxon>
        <taxon>Stramenopiles</taxon>
        <taxon>Ochrophyta</taxon>
        <taxon>Bacillariophyta</taxon>
        <taxon>Coscinodiscophyceae</taxon>
        <taxon>Thalassiosirophycidae</taxon>
        <taxon>Thalassiosirales</taxon>
        <taxon>Skeletonemataceae</taxon>
        <taxon>Skeletonema</taxon>
        <taxon>Skeletonema marinoi-dohrnii complex</taxon>
    </lineage>
</organism>
<evidence type="ECO:0000313" key="6">
    <source>
        <dbReference type="Proteomes" id="UP001224775"/>
    </source>
</evidence>
<evidence type="ECO:0000313" key="5">
    <source>
        <dbReference type="EMBL" id="KAK1734116.1"/>
    </source>
</evidence>
<accession>A0AAD8XVJ2</accession>
<name>A0AAD8XVJ2_9STRA</name>
<feature type="repeat" description="ANK" evidence="3">
    <location>
        <begin position="107"/>
        <end position="139"/>
    </location>
</feature>
<evidence type="ECO:0000256" key="4">
    <source>
        <dbReference type="SAM" id="MobiDB-lite"/>
    </source>
</evidence>
<dbReference type="InterPro" id="IPR050776">
    <property type="entry name" value="Ank_Repeat/CDKN_Inhibitor"/>
</dbReference>
<evidence type="ECO:0000256" key="3">
    <source>
        <dbReference type="PROSITE-ProRule" id="PRU00023"/>
    </source>
</evidence>
<keyword evidence="6" id="KW-1185">Reference proteome</keyword>
<proteinExistence type="predicted"/>
<dbReference type="PROSITE" id="PS50297">
    <property type="entry name" value="ANK_REP_REGION"/>
    <property type="match status" value="1"/>
</dbReference>
<dbReference type="Proteomes" id="UP001224775">
    <property type="component" value="Unassembled WGS sequence"/>
</dbReference>